<dbReference type="RefSeq" id="WP_160690829.1">
    <property type="nucleotide sequence ID" value="NZ_CP047897.1"/>
</dbReference>
<gene>
    <name evidence="1" type="ORF">GU926_08285</name>
</gene>
<sequence length="55" mass="6345">MIMQLSLFPEKPLPEKPFNTWSVKDVKGLKWGIVSILDNQGKVIQRQVVYSCLLK</sequence>
<reference evidence="1 2" key="1">
    <citation type="submission" date="2020-01" db="EMBL/GenBank/DDBJ databases">
        <authorList>
            <person name="Kim M."/>
        </authorList>
    </citation>
    <scope>NUCLEOTIDE SEQUENCE [LARGE SCALE GENOMIC DNA]</scope>
    <source>
        <strain evidence="1 2">BT10</strain>
    </source>
</reference>
<evidence type="ECO:0000313" key="2">
    <source>
        <dbReference type="Proteomes" id="UP000464214"/>
    </source>
</evidence>
<proteinExistence type="predicted"/>
<dbReference type="AlphaFoldDB" id="A0A6P1NYG6"/>
<keyword evidence="2" id="KW-1185">Reference proteome</keyword>
<dbReference type="KEGG" id="nib:GU926_08285"/>
<name>A0A6P1NYG6_9BACT</name>
<organism evidence="1 2">
    <name type="scientific">Nibribacter ruber</name>
    <dbReference type="NCBI Taxonomy" id="2698458"/>
    <lineage>
        <taxon>Bacteria</taxon>
        <taxon>Pseudomonadati</taxon>
        <taxon>Bacteroidota</taxon>
        <taxon>Cytophagia</taxon>
        <taxon>Cytophagales</taxon>
        <taxon>Hymenobacteraceae</taxon>
        <taxon>Nibribacter</taxon>
    </lineage>
</organism>
<accession>A0A6P1NYG6</accession>
<evidence type="ECO:0000313" key="1">
    <source>
        <dbReference type="EMBL" id="QHL87434.1"/>
    </source>
</evidence>
<dbReference type="Proteomes" id="UP000464214">
    <property type="component" value="Chromosome"/>
</dbReference>
<protein>
    <submittedName>
        <fullName evidence="1">Uncharacterized protein</fullName>
    </submittedName>
</protein>
<dbReference type="EMBL" id="CP047897">
    <property type="protein sequence ID" value="QHL87434.1"/>
    <property type="molecule type" value="Genomic_DNA"/>
</dbReference>